<evidence type="ECO:0000313" key="2">
    <source>
        <dbReference type="Proteomes" id="UP000310168"/>
    </source>
</evidence>
<evidence type="ECO:0000313" key="1">
    <source>
        <dbReference type="EMBL" id="TKZ35414.1"/>
    </source>
</evidence>
<feature type="non-terminal residue" evidence="1">
    <location>
        <position position="67"/>
    </location>
</feature>
<protein>
    <submittedName>
        <fullName evidence="1">Glycosyl transferase</fullName>
    </submittedName>
</protein>
<dbReference type="EMBL" id="SJDU01000105">
    <property type="protein sequence ID" value="TKZ35414.1"/>
    <property type="molecule type" value="Genomic_DNA"/>
</dbReference>
<comment type="caution">
    <text evidence="1">The sequence shown here is derived from an EMBL/GenBank/DDBJ whole genome shotgun (WGS) entry which is preliminary data.</text>
</comment>
<keyword evidence="1" id="KW-0808">Transferase</keyword>
<name>A0ABY2TRC4_9SPIR</name>
<dbReference type="Proteomes" id="UP000310168">
    <property type="component" value="Unassembled WGS sequence"/>
</dbReference>
<proteinExistence type="predicted"/>
<keyword evidence="2" id="KW-1185">Reference proteome</keyword>
<reference evidence="1 2" key="1">
    <citation type="journal article" date="2019" name="Anaerobe">
        <title>Brachyspira catarrhinii sp. nov., an anaerobic intestinal spirochaete isolated from vervet monkeys may have been misidentified as Brachyspira aalborgi in previous studies.</title>
        <authorList>
            <person name="Phillips N.D."/>
            <person name="La T."/>
            <person name="Hampson D.J."/>
        </authorList>
    </citation>
    <scope>NUCLEOTIDE SEQUENCE [LARGE SCALE GENOMIC DNA]</scope>
    <source>
        <strain evidence="1 2">Z12</strain>
    </source>
</reference>
<accession>A0ABY2TRC4</accession>
<sequence>MNRSDNFKFREENLKKLFKIGTGYELNLENPKTFNEKLQWLKLYYHNPLMTKCADKYLAREYIKDKI</sequence>
<gene>
    <name evidence="1" type="ORF">EZH24_05390</name>
</gene>
<organism evidence="1 2">
    <name type="scientific">Brachyspira catarrhinii</name>
    <dbReference type="NCBI Taxonomy" id="2528966"/>
    <lineage>
        <taxon>Bacteria</taxon>
        <taxon>Pseudomonadati</taxon>
        <taxon>Spirochaetota</taxon>
        <taxon>Spirochaetia</taxon>
        <taxon>Brachyspirales</taxon>
        <taxon>Brachyspiraceae</taxon>
        <taxon>Brachyspira</taxon>
    </lineage>
</organism>
<dbReference type="GO" id="GO:0016740">
    <property type="term" value="F:transferase activity"/>
    <property type="evidence" value="ECO:0007669"/>
    <property type="project" value="UniProtKB-KW"/>
</dbReference>